<sequence>MISGGRDNNRGNQSWRGNSPHTAHFNSPYDSTIPSSRFHSSNSPAYGTPRQGFPTQWAQQRPRPHFIGSSPGAMCGSPWSANLDRRRSGSSQWTPRFGSPRTPARFTYKSPQMNTSLDSSGEYSDGKHRDSFGSPYRNSSTSEQFDVRDYVIPEMTSNPWAELEKQYYAELAQKQS</sequence>
<evidence type="ECO:0000313" key="2">
    <source>
        <dbReference type="Proteomes" id="UP000036681"/>
    </source>
</evidence>
<dbReference type="Proteomes" id="UP000036681">
    <property type="component" value="Unplaced"/>
</dbReference>
<accession>A0A0M3HYF8</accession>
<keyword evidence="2" id="KW-1185">Reference proteome</keyword>
<evidence type="ECO:0000256" key="1">
    <source>
        <dbReference type="SAM" id="MobiDB-lite"/>
    </source>
</evidence>
<evidence type="ECO:0000313" key="3">
    <source>
        <dbReference type="WBParaSite" id="ALUE_0000854801-mRNA-1"/>
    </source>
</evidence>
<protein>
    <submittedName>
        <fullName evidence="3">MPLKI protein</fullName>
    </submittedName>
</protein>
<feature type="compositionally biased region" description="Polar residues" evidence="1">
    <location>
        <begin position="10"/>
        <end position="45"/>
    </location>
</feature>
<proteinExistence type="predicted"/>
<feature type="compositionally biased region" description="Polar residues" evidence="1">
    <location>
        <begin position="109"/>
        <end position="122"/>
    </location>
</feature>
<dbReference type="WBParaSite" id="ALUE_0000854801-mRNA-1">
    <property type="protein sequence ID" value="ALUE_0000854801-mRNA-1"/>
    <property type="gene ID" value="ALUE_0000854801"/>
</dbReference>
<name>A0A0M3HYF8_ASCLU</name>
<reference evidence="3" key="1">
    <citation type="submission" date="2017-02" db="UniProtKB">
        <authorList>
            <consortium name="WormBaseParasite"/>
        </authorList>
    </citation>
    <scope>IDENTIFICATION</scope>
</reference>
<dbReference type="AlphaFoldDB" id="A0A0M3HYF8"/>
<feature type="region of interest" description="Disordered" evidence="1">
    <location>
        <begin position="1"/>
        <end position="144"/>
    </location>
</feature>
<organism evidence="2 3">
    <name type="scientific">Ascaris lumbricoides</name>
    <name type="common">Giant roundworm</name>
    <dbReference type="NCBI Taxonomy" id="6252"/>
    <lineage>
        <taxon>Eukaryota</taxon>
        <taxon>Metazoa</taxon>
        <taxon>Ecdysozoa</taxon>
        <taxon>Nematoda</taxon>
        <taxon>Chromadorea</taxon>
        <taxon>Rhabditida</taxon>
        <taxon>Spirurina</taxon>
        <taxon>Ascaridomorpha</taxon>
        <taxon>Ascaridoidea</taxon>
        <taxon>Ascarididae</taxon>
        <taxon>Ascaris</taxon>
    </lineage>
</organism>